<evidence type="ECO:0000313" key="3">
    <source>
        <dbReference type="Proteomes" id="UP000217257"/>
    </source>
</evidence>
<reference evidence="2 3" key="1">
    <citation type="submission" date="2017-06" db="EMBL/GenBank/DDBJ databases">
        <title>Sequencing and comparative analysis of myxobacterial genomes.</title>
        <authorList>
            <person name="Rupp O."/>
            <person name="Goesmann A."/>
            <person name="Sogaard-Andersen L."/>
        </authorList>
    </citation>
    <scope>NUCLEOTIDE SEQUENCE [LARGE SCALE GENOMIC DNA]</scope>
    <source>
        <strain evidence="2 3">DSM 52655</strain>
    </source>
</reference>
<gene>
    <name evidence="2" type="ORF">CYFUS_004612</name>
</gene>
<organism evidence="2 3">
    <name type="scientific">Cystobacter fuscus</name>
    <dbReference type="NCBI Taxonomy" id="43"/>
    <lineage>
        <taxon>Bacteria</taxon>
        <taxon>Pseudomonadati</taxon>
        <taxon>Myxococcota</taxon>
        <taxon>Myxococcia</taxon>
        <taxon>Myxococcales</taxon>
        <taxon>Cystobacterineae</taxon>
        <taxon>Archangiaceae</taxon>
        <taxon>Cystobacter</taxon>
    </lineage>
</organism>
<dbReference type="RefSeq" id="WP_095987240.1">
    <property type="nucleotide sequence ID" value="NZ_CP022098.1"/>
</dbReference>
<dbReference type="AlphaFoldDB" id="A0A250J6X1"/>
<dbReference type="Proteomes" id="UP000217257">
    <property type="component" value="Chromosome"/>
</dbReference>
<name>A0A250J6X1_9BACT</name>
<evidence type="ECO:0000256" key="1">
    <source>
        <dbReference type="SAM" id="SignalP"/>
    </source>
</evidence>
<dbReference type="EMBL" id="CP022098">
    <property type="protein sequence ID" value="ATB39171.1"/>
    <property type="molecule type" value="Genomic_DNA"/>
</dbReference>
<protein>
    <recommendedName>
        <fullName evidence="4">Lipoprotein</fullName>
    </recommendedName>
</protein>
<proteinExistence type="predicted"/>
<dbReference type="KEGG" id="cfus:CYFUS_004612"/>
<evidence type="ECO:0008006" key="4">
    <source>
        <dbReference type="Google" id="ProtNLM"/>
    </source>
</evidence>
<keyword evidence="1" id="KW-0732">Signal</keyword>
<feature type="signal peptide" evidence="1">
    <location>
        <begin position="1"/>
        <end position="24"/>
    </location>
</feature>
<evidence type="ECO:0000313" key="2">
    <source>
        <dbReference type="EMBL" id="ATB39171.1"/>
    </source>
</evidence>
<feature type="chain" id="PRO_5012874324" description="Lipoprotein" evidence="1">
    <location>
        <begin position="25"/>
        <end position="129"/>
    </location>
</feature>
<dbReference type="PROSITE" id="PS51257">
    <property type="entry name" value="PROKAR_LIPOPROTEIN"/>
    <property type="match status" value="1"/>
</dbReference>
<sequence>MKKLTLMAGMLTLVLAVGCGPVEGGTADPGEESPLGTDTAALTTYPECCSAIPNSGYTEAFCDSVAYSPGRCNQVWGGGACQWNNTNCPVTCCQPKSGSTVSWNYCNPYAISADRCNAVNGGTTCNWTC</sequence>
<accession>A0A250J6X1</accession>